<dbReference type="PIRSF" id="PIRSF004553">
    <property type="entry name" value="CHP00095"/>
    <property type="match status" value="1"/>
</dbReference>
<dbReference type="GO" id="GO:0052913">
    <property type="term" value="F:16S rRNA (guanine(966)-N(2))-methyltransferase activity"/>
    <property type="evidence" value="ECO:0007669"/>
    <property type="project" value="UniProtKB-EC"/>
</dbReference>
<keyword evidence="1 3" id="KW-0489">Methyltransferase</keyword>
<dbReference type="PROSITE" id="PS00092">
    <property type="entry name" value="N6_MTASE"/>
    <property type="match status" value="1"/>
</dbReference>
<accession>A0A9D9E8D7</accession>
<dbReference type="NCBIfam" id="TIGR00095">
    <property type="entry name" value="16S rRNA (guanine(966)-N(2))-methyltransferase RsmD"/>
    <property type="match status" value="1"/>
</dbReference>
<sequence length="179" mass="20255">MRITGGQYLRRNIVCPPGIIRPAMDRMRESLFSILGPLDGMSFLDLFSGSGCVAIEAASRGAEPIHLVEGDRGKKETIEGNLSFVKEDKHLFIMDVMRYLSSCMRRYDVIYADPPFKMEDKVAIAAKVDAAGLLEDGGLFIIHYPEEEDRLWSEAVGQLTLIDKRKYGRSMLRFYRKGQ</sequence>
<comment type="caution">
    <text evidence="3">The sequence shown here is derived from an EMBL/GenBank/DDBJ whole genome shotgun (WGS) entry which is preliminary data.</text>
</comment>
<evidence type="ECO:0000313" key="4">
    <source>
        <dbReference type="Proteomes" id="UP000823633"/>
    </source>
</evidence>
<dbReference type="InterPro" id="IPR029063">
    <property type="entry name" value="SAM-dependent_MTases_sf"/>
</dbReference>
<keyword evidence="2 3" id="KW-0808">Transferase</keyword>
<protein>
    <submittedName>
        <fullName evidence="3">16S rRNA (Guanine(966)-N(2))-methyltransferase RsmD</fullName>
        <ecNumber evidence="3">2.1.1.171</ecNumber>
    </submittedName>
</protein>
<dbReference type="PANTHER" id="PTHR43542:SF1">
    <property type="entry name" value="METHYLTRANSFERASE"/>
    <property type="match status" value="1"/>
</dbReference>
<dbReference type="Pfam" id="PF03602">
    <property type="entry name" value="Cons_hypoth95"/>
    <property type="match status" value="1"/>
</dbReference>
<gene>
    <name evidence="3" type="primary">rsmD</name>
    <name evidence="3" type="ORF">IAC42_04720</name>
</gene>
<dbReference type="EC" id="2.1.1.171" evidence="3"/>
<dbReference type="EMBL" id="JADIMU010000030">
    <property type="protein sequence ID" value="MBO8443044.1"/>
    <property type="molecule type" value="Genomic_DNA"/>
</dbReference>
<dbReference type="Proteomes" id="UP000823633">
    <property type="component" value="Unassembled WGS sequence"/>
</dbReference>
<proteinExistence type="predicted"/>
<dbReference type="SUPFAM" id="SSF53335">
    <property type="entry name" value="S-adenosyl-L-methionine-dependent methyltransferases"/>
    <property type="match status" value="1"/>
</dbReference>
<reference evidence="3" key="2">
    <citation type="journal article" date="2021" name="PeerJ">
        <title>Extensive microbial diversity within the chicken gut microbiome revealed by metagenomics and culture.</title>
        <authorList>
            <person name="Gilroy R."/>
            <person name="Ravi A."/>
            <person name="Getino M."/>
            <person name="Pursley I."/>
            <person name="Horton D.L."/>
            <person name="Alikhan N.F."/>
            <person name="Baker D."/>
            <person name="Gharbi K."/>
            <person name="Hall N."/>
            <person name="Watson M."/>
            <person name="Adriaenssens E.M."/>
            <person name="Foster-Nyarko E."/>
            <person name="Jarju S."/>
            <person name="Secka A."/>
            <person name="Antonio M."/>
            <person name="Oren A."/>
            <person name="Chaudhuri R.R."/>
            <person name="La Ragione R."/>
            <person name="Hildebrand F."/>
            <person name="Pallen M.J."/>
        </authorList>
    </citation>
    <scope>NUCLEOTIDE SEQUENCE</scope>
    <source>
        <strain evidence="3">11167</strain>
    </source>
</reference>
<dbReference type="InterPro" id="IPR002052">
    <property type="entry name" value="DNA_methylase_N6_adenine_CS"/>
</dbReference>
<organism evidence="3 4">
    <name type="scientific">Candidatus Aphodenecus pullistercoris</name>
    <dbReference type="NCBI Taxonomy" id="2840669"/>
    <lineage>
        <taxon>Bacteria</taxon>
        <taxon>Pseudomonadati</taxon>
        <taxon>Spirochaetota</taxon>
        <taxon>Spirochaetia</taxon>
        <taxon>Spirochaetales</taxon>
        <taxon>Candidatus Aphodenecus</taxon>
    </lineage>
</organism>
<dbReference type="AlphaFoldDB" id="A0A9D9E8D7"/>
<evidence type="ECO:0000313" key="3">
    <source>
        <dbReference type="EMBL" id="MBO8443044.1"/>
    </source>
</evidence>
<dbReference type="PANTHER" id="PTHR43542">
    <property type="entry name" value="METHYLTRANSFERASE"/>
    <property type="match status" value="1"/>
</dbReference>
<dbReference type="InterPro" id="IPR004398">
    <property type="entry name" value="RNA_MeTrfase_RsmD"/>
</dbReference>
<dbReference type="CDD" id="cd02440">
    <property type="entry name" value="AdoMet_MTases"/>
    <property type="match status" value="1"/>
</dbReference>
<dbReference type="Gene3D" id="3.40.50.150">
    <property type="entry name" value="Vaccinia Virus protein VP39"/>
    <property type="match status" value="1"/>
</dbReference>
<reference evidence="3" key="1">
    <citation type="submission" date="2020-10" db="EMBL/GenBank/DDBJ databases">
        <authorList>
            <person name="Gilroy R."/>
        </authorList>
    </citation>
    <scope>NUCLEOTIDE SEQUENCE</scope>
    <source>
        <strain evidence="3">11167</strain>
    </source>
</reference>
<dbReference type="GO" id="GO:0003676">
    <property type="term" value="F:nucleic acid binding"/>
    <property type="evidence" value="ECO:0007669"/>
    <property type="project" value="InterPro"/>
</dbReference>
<evidence type="ECO:0000256" key="1">
    <source>
        <dbReference type="ARBA" id="ARBA00022603"/>
    </source>
</evidence>
<evidence type="ECO:0000256" key="2">
    <source>
        <dbReference type="ARBA" id="ARBA00022679"/>
    </source>
</evidence>
<name>A0A9D9E8D7_9SPIR</name>